<feature type="region of interest" description="Disordered" evidence="1">
    <location>
        <begin position="1"/>
        <end position="30"/>
    </location>
</feature>
<accession>A0A0P1KRH0</accession>
<dbReference type="AlphaFoldDB" id="A0A0P1KRH0"/>
<protein>
    <submittedName>
        <fullName evidence="2">LAQU0S05e02982g1_1</fullName>
    </submittedName>
</protein>
<evidence type="ECO:0000313" key="2">
    <source>
        <dbReference type="EMBL" id="CUS22331.1"/>
    </source>
</evidence>
<gene>
    <name evidence="2" type="ORF">LAQU0_S05e02982g</name>
</gene>
<dbReference type="EMBL" id="LN890537">
    <property type="protein sequence ID" value="CUS22331.1"/>
    <property type="molecule type" value="Genomic_DNA"/>
</dbReference>
<evidence type="ECO:0000313" key="3">
    <source>
        <dbReference type="Proteomes" id="UP000236544"/>
    </source>
</evidence>
<feature type="compositionally biased region" description="Basic and acidic residues" evidence="1">
    <location>
        <begin position="1"/>
        <end position="12"/>
    </location>
</feature>
<sequence length="216" mass="23458">MAVKRSVRDKGHAKQQSLRGKPGQNNFKGKSLLERLTLPYNTKKHVNARASSENVGLRVVDGKLLSANDVGVLLRDAAKRTDAKKKPLKPRQGLKTTVRRTERVVRRREPVRASVPAPKPYGKDLYLSVSGHSSDARFLRIRNLPLGSNSQVLTTLVEKVTGAHVTKSSLVDLPSGSVTAELWLGSADNKILADAKRQLDGANVDGRVVSVEVSSG</sequence>
<feature type="compositionally biased region" description="Basic and acidic residues" evidence="1">
    <location>
        <begin position="99"/>
        <end position="111"/>
    </location>
</feature>
<dbReference type="Proteomes" id="UP000236544">
    <property type="component" value="Unassembled WGS sequence"/>
</dbReference>
<feature type="compositionally biased region" description="Polar residues" evidence="1">
    <location>
        <begin position="14"/>
        <end position="28"/>
    </location>
</feature>
<dbReference type="OrthoDB" id="4068661at2759"/>
<proteinExistence type="predicted"/>
<organism evidence="2 3">
    <name type="scientific">Lachancea quebecensis</name>
    <dbReference type="NCBI Taxonomy" id="1654605"/>
    <lineage>
        <taxon>Eukaryota</taxon>
        <taxon>Fungi</taxon>
        <taxon>Dikarya</taxon>
        <taxon>Ascomycota</taxon>
        <taxon>Saccharomycotina</taxon>
        <taxon>Saccharomycetes</taxon>
        <taxon>Saccharomycetales</taxon>
        <taxon>Saccharomycetaceae</taxon>
        <taxon>Lachancea</taxon>
    </lineage>
</organism>
<reference evidence="3" key="1">
    <citation type="submission" date="2015-10" db="EMBL/GenBank/DDBJ databases">
        <authorList>
            <person name="Devillers H."/>
        </authorList>
    </citation>
    <scope>NUCLEOTIDE SEQUENCE [LARGE SCALE GENOMIC DNA]</scope>
</reference>
<name>A0A0P1KRH0_9SACH</name>
<evidence type="ECO:0000256" key="1">
    <source>
        <dbReference type="SAM" id="MobiDB-lite"/>
    </source>
</evidence>
<feature type="region of interest" description="Disordered" evidence="1">
    <location>
        <begin position="81"/>
        <end position="117"/>
    </location>
</feature>
<keyword evidence="3" id="KW-1185">Reference proteome</keyword>